<evidence type="ECO:0000313" key="1">
    <source>
        <dbReference type="EMBL" id="MBW0506309.1"/>
    </source>
</evidence>
<dbReference type="AlphaFoldDB" id="A0A9Q3DNA5"/>
<dbReference type="EMBL" id="AVOT02019007">
    <property type="protein sequence ID" value="MBW0506309.1"/>
    <property type="molecule type" value="Genomic_DNA"/>
</dbReference>
<sequence>MLEKGKYISQVSNRINHQLQQTSQPTKEEIEEKAEKLSEVLQEEYLSQGKNVKTRGKKQKAWWNKKMLTPIIKEKKELDGGCYL</sequence>
<name>A0A9Q3DNA5_9BASI</name>
<gene>
    <name evidence="1" type="ORF">O181_046024</name>
</gene>
<accession>A0A9Q3DNA5</accession>
<proteinExistence type="predicted"/>
<keyword evidence="2" id="KW-1185">Reference proteome</keyword>
<comment type="caution">
    <text evidence="1">The sequence shown here is derived from an EMBL/GenBank/DDBJ whole genome shotgun (WGS) entry which is preliminary data.</text>
</comment>
<protein>
    <submittedName>
        <fullName evidence="1">Uncharacterized protein</fullName>
    </submittedName>
</protein>
<reference evidence="1" key="1">
    <citation type="submission" date="2021-03" db="EMBL/GenBank/DDBJ databases">
        <title>Draft genome sequence of rust myrtle Austropuccinia psidii MF-1, a brazilian biotype.</title>
        <authorList>
            <person name="Quecine M.C."/>
            <person name="Pachon D.M.R."/>
            <person name="Bonatelli M.L."/>
            <person name="Correr F.H."/>
            <person name="Franceschini L.M."/>
            <person name="Leite T.F."/>
            <person name="Margarido G.R.A."/>
            <person name="Almeida C.A."/>
            <person name="Ferrarezi J.A."/>
            <person name="Labate C.A."/>
        </authorList>
    </citation>
    <scope>NUCLEOTIDE SEQUENCE</scope>
    <source>
        <strain evidence="1">MF-1</strain>
    </source>
</reference>
<evidence type="ECO:0000313" key="2">
    <source>
        <dbReference type="Proteomes" id="UP000765509"/>
    </source>
</evidence>
<organism evidence="1 2">
    <name type="scientific">Austropuccinia psidii MF-1</name>
    <dbReference type="NCBI Taxonomy" id="1389203"/>
    <lineage>
        <taxon>Eukaryota</taxon>
        <taxon>Fungi</taxon>
        <taxon>Dikarya</taxon>
        <taxon>Basidiomycota</taxon>
        <taxon>Pucciniomycotina</taxon>
        <taxon>Pucciniomycetes</taxon>
        <taxon>Pucciniales</taxon>
        <taxon>Sphaerophragmiaceae</taxon>
        <taxon>Austropuccinia</taxon>
    </lineage>
</organism>
<dbReference type="Proteomes" id="UP000765509">
    <property type="component" value="Unassembled WGS sequence"/>
</dbReference>